<feature type="signal peptide" evidence="1">
    <location>
        <begin position="1"/>
        <end position="18"/>
    </location>
</feature>
<organism evidence="2 3">
    <name type="scientific">Autumnicola patrickiae</name>
    <dbReference type="NCBI Taxonomy" id="3075591"/>
    <lineage>
        <taxon>Bacteria</taxon>
        <taxon>Pseudomonadati</taxon>
        <taxon>Bacteroidota</taxon>
        <taxon>Flavobacteriia</taxon>
        <taxon>Flavobacteriales</taxon>
        <taxon>Flavobacteriaceae</taxon>
        <taxon>Autumnicola</taxon>
    </lineage>
</organism>
<evidence type="ECO:0000313" key="3">
    <source>
        <dbReference type="Proteomes" id="UP001261624"/>
    </source>
</evidence>
<name>A0ABU3E5G2_9FLAO</name>
<gene>
    <name evidence="2" type="primary">traN</name>
    <name evidence="2" type="ORF">RM549_15690</name>
</gene>
<dbReference type="Proteomes" id="UP001261624">
    <property type="component" value="Unassembled WGS sequence"/>
</dbReference>
<feature type="chain" id="PRO_5045253300" evidence="1">
    <location>
        <begin position="19"/>
        <end position="335"/>
    </location>
</feature>
<dbReference type="InterPro" id="IPR022298">
    <property type="entry name" value="Conjug_transposon_TraN"/>
</dbReference>
<accession>A0ABU3E5G2</accession>
<dbReference type="Pfam" id="PF13595">
    <property type="entry name" value="DUF4138"/>
    <property type="match status" value="1"/>
</dbReference>
<protein>
    <submittedName>
        <fullName evidence="2">Conjugative transposon protein TraN</fullName>
    </submittedName>
</protein>
<dbReference type="NCBIfam" id="TIGR03780">
    <property type="entry name" value="Bac_Flav_CT_N"/>
    <property type="match status" value="1"/>
</dbReference>
<proteinExistence type="predicted"/>
<dbReference type="EMBL" id="JAVRHM010000021">
    <property type="protein sequence ID" value="MDT0691238.1"/>
    <property type="molecule type" value="Genomic_DNA"/>
</dbReference>
<dbReference type="RefSeq" id="WP_311686542.1">
    <property type="nucleotide sequence ID" value="NZ_JAVRHM010000021.1"/>
</dbReference>
<sequence>MRYPIVILLCLILSTSWAQNKEFENSSITISAQINQENDSLKLVQNAQEKERKEALYKAIKYEAVNTSRDFPKAALMEPYNIRITTSTTTSLVFPTKIVAIDRGLDNILSKKVDGVENVLKIKASTEFSRPSNLTVITEDGRIYTFTVVFEDFTEQYVVDMRKLDNAMSGSFSQSSNNYGSGITFNNTGMNSTMIENLSKTVLSKKTKVLDREREHNIKMFVKQIFVKDGIVFFPVQILNQGEMQYDIDLVKFFVRDKKKVKRTVSQVLELEPLYVYNDKEGIERKKSLTQVFAFDKFTLTKDKKMDIILYEKNGGRNITCTLKYREINKAEYLN</sequence>
<comment type="caution">
    <text evidence="2">The sequence shown here is derived from an EMBL/GenBank/DDBJ whole genome shotgun (WGS) entry which is preliminary data.</text>
</comment>
<evidence type="ECO:0000256" key="1">
    <source>
        <dbReference type="SAM" id="SignalP"/>
    </source>
</evidence>
<keyword evidence="3" id="KW-1185">Reference proteome</keyword>
<keyword evidence="1" id="KW-0732">Signal</keyword>
<evidence type="ECO:0000313" key="2">
    <source>
        <dbReference type="EMBL" id="MDT0691238.1"/>
    </source>
</evidence>
<reference evidence="2 3" key="1">
    <citation type="submission" date="2023-09" db="EMBL/GenBank/DDBJ databases">
        <authorList>
            <person name="Rey-Velasco X."/>
        </authorList>
    </citation>
    <scope>NUCLEOTIDE SEQUENCE [LARGE SCALE GENOMIC DNA]</scope>
    <source>
        <strain evidence="2 3">F188</strain>
    </source>
</reference>